<comment type="similarity">
    <text evidence="9">Belongs to the Lhr helicase family. Lhr-Core subfamily.</text>
</comment>
<dbReference type="HOGENOM" id="CLU_002025_0_0_2"/>
<dbReference type="InterPro" id="IPR045628">
    <property type="entry name" value="Lhr_WH_dom"/>
</dbReference>
<evidence type="ECO:0000313" key="13">
    <source>
        <dbReference type="Proteomes" id="UP000028501"/>
    </source>
</evidence>
<keyword evidence="7" id="KW-0234">DNA repair</keyword>
<dbReference type="GO" id="GO:0003677">
    <property type="term" value="F:DNA binding"/>
    <property type="evidence" value="ECO:0007669"/>
    <property type="project" value="UniProtKB-KW"/>
</dbReference>
<dbReference type="PROSITE" id="PS51194">
    <property type="entry name" value="HELICASE_CTER"/>
    <property type="match status" value="1"/>
</dbReference>
<dbReference type="SMART" id="SM00490">
    <property type="entry name" value="HELICc"/>
    <property type="match status" value="1"/>
</dbReference>
<evidence type="ECO:0000256" key="1">
    <source>
        <dbReference type="ARBA" id="ARBA00022741"/>
    </source>
</evidence>
<accession>A0A075WKE4</accession>
<dbReference type="PIRSF" id="PIRSF037307">
    <property type="entry name" value="Lhr-like_helic_prd"/>
    <property type="match status" value="1"/>
</dbReference>
<dbReference type="PANTHER" id="PTHR47962:SF5">
    <property type="entry name" value="ATP-DEPENDENT HELICASE LHR-RELATED"/>
    <property type="match status" value="1"/>
</dbReference>
<evidence type="ECO:0000256" key="4">
    <source>
        <dbReference type="ARBA" id="ARBA00022806"/>
    </source>
</evidence>
<evidence type="ECO:0000259" key="10">
    <source>
        <dbReference type="PROSITE" id="PS51192"/>
    </source>
</evidence>
<keyword evidence="6" id="KW-0238">DNA-binding</keyword>
<dbReference type="EMBL" id="CP006577">
    <property type="protein sequence ID" value="AIG98023.1"/>
    <property type="molecule type" value="Genomic_DNA"/>
</dbReference>
<feature type="domain" description="Helicase C-terminal" evidence="11">
    <location>
        <begin position="259"/>
        <end position="406"/>
    </location>
</feature>
<dbReference type="PROSITE" id="PS51192">
    <property type="entry name" value="HELICASE_ATP_BIND_1"/>
    <property type="match status" value="1"/>
</dbReference>
<dbReference type="Pfam" id="PF00271">
    <property type="entry name" value="Helicase_C"/>
    <property type="match status" value="1"/>
</dbReference>
<dbReference type="RefSeq" id="WP_231487650.1">
    <property type="nucleotide sequence ID" value="NZ_CP006577.1"/>
</dbReference>
<evidence type="ECO:0000256" key="2">
    <source>
        <dbReference type="ARBA" id="ARBA00022763"/>
    </source>
</evidence>
<dbReference type="InterPro" id="IPR001650">
    <property type="entry name" value="Helicase_C-like"/>
</dbReference>
<dbReference type="GO" id="GO:0140097">
    <property type="term" value="F:catalytic activity, acting on DNA"/>
    <property type="evidence" value="ECO:0007669"/>
    <property type="project" value="UniProtKB-ARBA"/>
</dbReference>
<keyword evidence="1" id="KW-0547">Nucleotide-binding</keyword>
<dbReference type="InterPro" id="IPR052511">
    <property type="entry name" value="ATP-dep_Helicase"/>
</dbReference>
<reference evidence="12 13" key="1">
    <citation type="submission" date="2013-07" db="EMBL/GenBank/DDBJ databases">
        <title>Genome of Archaeoglobus fulgidus.</title>
        <authorList>
            <person name="Fiebig A."/>
            <person name="Birkeland N.-K."/>
        </authorList>
    </citation>
    <scope>NUCLEOTIDE SEQUENCE [LARGE SCALE GENOMIC DNA]</scope>
    <source>
        <strain evidence="12 13">DSM 8774</strain>
    </source>
</reference>
<keyword evidence="2" id="KW-0227">DNA damage</keyword>
<dbReference type="InterPro" id="IPR017170">
    <property type="entry name" value="Lhr-like"/>
</dbReference>
<dbReference type="Pfam" id="PF00270">
    <property type="entry name" value="DEAD"/>
    <property type="match status" value="1"/>
</dbReference>
<dbReference type="Pfam" id="PF08494">
    <property type="entry name" value="DEAD_assoc"/>
    <property type="match status" value="1"/>
</dbReference>
<dbReference type="InterPro" id="IPR013701">
    <property type="entry name" value="Lhr-like_DEAD/DEAH_assoc"/>
</dbReference>
<evidence type="ECO:0000256" key="7">
    <source>
        <dbReference type="ARBA" id="ARBA00023204"/>
    </source>
</evidence>
<dbReference type="PANTHER" id="PTHR47962">
    <property type="entry name" value="ATP-DEPENDENT HELICASE LHR-RELATED-RELATED"/>
    <property type="match status" value="1"/>
</dbReference>
<dbReference type="AlphaFoldDB" id="A0A075WKE4"/>
<keyword evidence="3 12" id="KW-0378">Hydrolase</keyword>
<sequence length="916" mass="103271">MQVEAERETEGKSFNHLPANIAFTMLNQRLREALSAAGIEELTELQLEAFRKILSGKDVLIIAPTGSGKTEAAIIPIFEAMLKMEKPEGIVAIYITPLRALNRDMLRRIRGIAEFLGIRVDVRHGDTPDSQRARQSRKPPHLLITTPETFQILFLGKNLRMALKNVRYVVVDEIHELIDSERGVQLSVALERLREMARFQTIGLSATVSRPKLVSRFVGADAEVLEWKAEKEYEIEVVKPEVDEKLAAKLGVDAEIAGELKFIADAVKEHGSALIFVNTRQTAEALGIKLKKLIDVEVHHGSLSRETRVEAEERFAKGELDALICTSSMELGIDIGHVNLVVQYNSPRQAVRLVQRVGRSGHGLGRVSKGYVVASSFDDILESAVIVRRAKEGLLEDAEIHFKSFDVLANQICALALEYGRIDAEKAHRIVKRAFPYRNLTFEEFDEVCNFLARIGKIFYDEGEIGARRNTRRYFYENISMIPDEKHYRVVDVSSGKTIGSLDESFLSTFSGEIFAMKGELWRVLSVDEVVRVEPVSAEGEIPSWVGEEIPVPFEVAQEVGMLRNWLAGLIKAKGEKAALKALGAKGDVSVVVKTLREQIEKGFAVPYDSHITIEGSENVVVVNACFGHKVNETLGRILALLLTARRGSSVAVEIDPYRIKLSPAKPEEVESILKSIQPEAVESLAERAVFDTRLMQWKVVNAARKFGFLSKEDELSRINVRSLVVKLKDTPIYREALREIFVEKMDVERTAEVVEKISSGEIEVSVYNELSPISLAARQRAMDILAVKSSEAILRAFRERLEKEVVRVYCLNCRACYTERVESFERFTCIKCGSKMIAVFNSRRKPEEFRERELFKLANLVMAHGKRAVYALSTFGIGADTAARLLSRYYLEEDDFFKALIEAERNYIRTRRFWD</sequence>
<feature type="domain" description="Helicase ATP-binding" evidence="10">
    <location>
        <begin position="50"/>
        <end position="226"/>
    </location>
</feature>
<evidence type="ECO:0000259" key="11">
    <source>
        <dbReference type="PROSITE" id="PS51194"/>
    </source>
</evidence>
<dbReference type="SMART" id="SM00487">
    <property type="entry name" value="DEXDc"/>
    <property type="match status" value="1"/>
</dbReference>
<evidence type="ECO:0000256" key="3">
    <source>
        <dbReference type="ARBA" id="ARBA00022801"/>
    </source>
</evidence>
<keyword evidence="5" id="KW-0067">ATP-binding</keyword>
<proteinExistence type="inferred from homology"/>
<evidence type="ECO:0000313" key="12">
    <source>
        <dbReference type="EMBL" id="AIG98023.1"/>
    </source>
</evidence>
<dbReference type="Proteomes" id="UP000028501">
    <property type="component" value="Chromosome"/>
</dbReference>
<dbReference type="GO" id="GO:0005524">
    <property type="term" value="F:ATP binding"/>
    <property type="evidence" value="ECO:0007669"/>
    <property type="project" value="UniProtKB-KW"/>
</dbReference>
<dbReference type="InterPro" id="IPR027417">
    <property type="entry name" value="P-loop_NTPase"/>
</dbReference>
<dbReference type="CDD" id="cd17922">
    <property type="entry name" value="DEXHc_LHR-like"/>
    <property type="match status" value="1"/>
</dbReference>
<dbReference type="InterPro" id="IPR014001">
    <property type="entry name" value="Helicase_ATP-bd"/>
</dbReference>
<evidence type="ECO:0000256" key="5">
    <source>
        <dbReference type="ARBA" id="ARBA00022840"/>
    </source>
</evidence>
<dbReference type="GO" id="GO:0016887">
    <property type="term" value="F:ATP hydrolysis activity"/>
    <property type="evidence" value="ECO:0007669"/>
    <property type="project" value="TreeGrafter"/>
</dbReference>
<gene>
    <name evidence="12" type="ORF">AFULGI_00012480</name>
</gene>
<dbReference type="GO" id="GO:0004386">
    <property type="term" value="F:helicase activity"/>
    <property type="evidence" value="ECO:0007669"/>
    <property type="project" value="UniProtKB-KW"/>
</dbReference>
<protein>
    <submittedName>
        <fullName evidence="12">Lhr-like helicase</fullName>
        <ecNumber evidence="12">3.6.4.-</ecNumber>
    </submittedName>
</protein>
<evidence type="ECO:0000256" key="6">
    <source>
        <dbReference type="ARBA" id="ARBA00023125"/>
    </source>
</evidence>
<dbReference type="SUPFAM" id="SSF52540">
    <property type="entry name" value="P-loop containing nucleoside triphosphate hydrolases"/>
    <property type="match status" value="1"/>
</dbReference>
<organism evidence="12 13">
    <name type="scientific">Archaeoglobus fulgidus DSM 8774</name>
    <dbReference type="NCBI Taxonomy" id="1344584"/>
    <lineage>
        <taxon>Archaea</taxon>
        <taxon>Methanobacteriati</taxon>
        <taxon>Methanobacteriota</taxon>
        <taxon>Archaeoglobi</taxon>
        <taxon>Archaeoglobales</taxon>
        <taxon>Archaeoglobaceae</taxon>
        <taxon>Archaeoglobus</taxon>
    </lineage>
</organism>
<dbReference type="EC" id="3.6.4.-" evidence="12"/>
<dbReference type="GeneID" id="24794755"/>
<name>A0A075WKE4_ARCFL</name>
<dbReference type="Gene3D" id="3.40.50.300">
    <property type="entry name" value="P-loop containing nucleotide triphosphate hydrolases"/>
    <property type="match status" value="2"/>
</dbReference>
<keyword evidence="4 12" id="KW-0347">Helicase</keyword>
<dbReference type="InterPro" id="IPR011545">
    <property type="entry name" value="DEAD/DEAH_box_helicase_dom"/>
</dbReference>
<evidence type="ECO:0000256" key="8">
    <source>
        <dbReference type="ARBA" id="ARBA00023235"/>
    </source>
</evidence>
<keyword evidence="8" id="KW-0413">Isomerase</keyword>
<dbReference type="KEGG" id="afg:AFULGI_00012480"/>
<dbReference type="GO" id="GO:0006281">
    <property type="term" value="P:DNA repair"/>
    <property type="evidence" value="ECO:0007669"/>
    <property type="project" value="UniProtKB-KW"/>
</dbReference>
<dbReference type="Pfam" id="PF19306">
    <property type="entry name" value="WHD_Lhr"/>
    <property type="match status" value="1"/>
</dbReference>
<evidence type="ECO:0000256" key="9">
    <source>
        <dbReference type="ARBA" id="ARBA00093467"/>
    </source>
</evidence>